<reference evidence="2 3" key="1">
    <citation type="submission" date="2024-02" db="EMBL/GenBank/DDBJ databases">
        <title>Discinaceae phylogenomics.</title>
        <authorList>
            <person name="Dirks A.C."/>
            <person name="James T.Y."/>
        </authorList>
    </citation>
    <scope>NUCLEOTIDE SEQUENCE [LARGE SCALE GENOMIC DNA]</scope>
    <source>
        <strain evidence="2 3">ACD0624</strain>
    </source>
</reference>
<dbReference type="Proteomes" id="UP001447188">
    <property type="component" value="Unassembled WGS sequence"/>
</dbReference>
<protein>
    <submittedName>
        <fullName evidence="2">Uncharacterized protein</fullName>
    </submittedName>
</protein>
<gene>
    <name evidence="2" type="ORF">Q9L58_002971</name>
</gene>
<name>A0ABR3GQE2_9PEZI</name>
<sequence>MTDHIPNHTQSIDHKFENPGIPFSFTDRPDMYTGKSQYAGLDSPTPEPEEKKRGPSPTNDTNYCAIAFTSEDPMAINPEFGNYQTGQFFLPTSHSVGTANNELGYLVGVRASGNGHVSEVVYDVPYVIDGYDHEKALLIRFAARVYIEEVTIAEIAAEEQQITDAKRAEGAQIVVEEATLAAEVVERIGRDSGRGEETARNVAERSELMAVAAKEYAAMMR</sequence>
<proteinExistence type="predicted"/>
<evidence type="ECO:0000313" key="3">
    <source>
        <dbReference type="Proteomes" id="UP001447188"/>
    </source>
</evidence>
<comment type="caution">
    <text evidence="2">The sequence shown here is derived from an EMBL/GenBank/DDBJ whole genome shotgun (WGS) entry which is preliminary data.</text>
</comment>
<evidence type="ECO:0000313" key="2">
    <source>
        <dbReference type="EMBL" id="KAL0638035.1"/>
    </source>
</evidence>
<feature type="compositionally biased region" description="Basic and acidic residues" evidence="1">
    <location>
        <begin position="1"/>
        <end position="17"/>
    </location>
</feature>
<evidence type="ECO:0000256" key="1">
    <source>
        <dbReference type="SAM" id="MobiDB-lite"/>
    </source>
</evidence>
<feature type="region of interest" description="Disordered" evidence="1">
    <location>
        <begin position="1"/>
        <end position="62"/>
    </location>
</feature>
<accession>A0ABR3GQE2</accession>
<keyword evidence="3" id="KW-1185">Reference proteome</keyword>
<organism evidence="2 3">
    <name type="scientific">Discina gigas</name>
    <dbReference type="NCBI Taxonomy" id="1032678"/>
    <lineage>
        <taxon>Eukaryota</taxon>
        <taxon>Fungi</taxon>
        <taxon>Dikarya</taxon>
        <taxon>Ascomycota</taxon>
        <taxon>Pezizomycotina</taxon>
        <taxon>Pezizomycetes</taxon>
        <taxon>Pezizales</taxon>
        <taxon>Discinaceae</taxon>
        <taxon>Discina</taxon>
    </lineage>
</organism>
<dbReference type="EMBL" id="JBBBZM010000027">
    <property type="protein sequence ID" value="KAL0638035.1"/>
    <property type="molecule type" value="Genomic_DNA"/>
</dbReference>